<dbReference type="Proteomes" id="UP000234681">
    <property type="component" value="Chromosome 17"/>
</dbReference>
<evidence type="ECO:0000313" key="2">
    <source>
        <dbReference type="Proteomes" id="UP000234681"/>
    </source>
</evidence>
<reference evidence="2" key="1">
    <citation type="submission" date="2005-09" db="EMBL/GenBank/DDBJ databases">
        <authorList>
            <person name="Mural R.J."/>
            <person name="Li P.W."/>
            <person name="Adams M.D."/>
            <person name="Amanatides P.G."/>
            <person name="Baden-Tillson H."/>
            <person name="Barnstead M."/>
            <person name="Chin S.H."/>
            <person name="Dew I."/>
            <person name="Evans C.A."/>
            <person name="Ferriera S."/>
            <person name="Flanigan M."/>
            <person name="Fosler C."/>
            <person name="Glodek A."/>
            <person name="Gu Z."/>
            <person name="Holt R.A."/>
            <person name="Jennings D."/>
            <person name="Kraft C.L."/>
            <person name="Lu F."/>
            <person name="Nguyen T."/>
            <person name="Nusskern D.R."/>
            <person name="Pfannkoch C.M."/>
            <person name="Sitter C."/>
            <person name="Sutton G.G."/>
            <person name="Venter J.C."/>
            <person name="Wang Z."/>
            <person name="Woodage T."/>
            <person name="Zheng X.H."/>
            <person name="Zhong F."/>
        </authorList>
    </citation>
    <scope>NUCLEOTIDE SEQUENCE [LARGE SCALE GENOMIC DNA]</scope>
    <source>
        <strain>BN</strain>
        <strain evidence="2">Sprague-Dawley</strain>
    </source>
</reference>
<organism evidence="1 2">
    <name type="scientific">Rattus norvegicus</name>
    <name type="common">Rat</name>
    <dbReference type="NCBI Taxonomy" id="10116"/>
    <lineage>
        <taxon>Eukaryota</taxon>
        <taxon>Metazoa</taxon>
        <taxon>Chordata</taxon>
        <taxon>Craniata</taxon>
        <taxon>Vertebrata</taxon>
        <taxon>Euteleostomi</taxon>
        <taxon>Mammalia</taxon>
        <taxon>Eutheria</taxon>
        <taxon>Euarchontoglires</taxon>
        <taxon>Glires</taxon>
        <taxon>Rodentia</taxon>
        <taxon>Myomorpha</taxon>
        <taxon>Muroidea</taxon>
        <taxon>Muridae</taxon>
        <taxon>Murinae</taxon>
        <taxon>Rattus</taxon>
    </lineage>
</organism>
<accession>A6KAN2</accession>
<name>A6KAN2_RAT</name>
<sequence>MALVTHLPLRPSAQPCCRTSFFANLLWEDNVLYSLLNVFPWPLGWSNILSDSTPYTCSSGNESWRSSGLHPAQLSSAEAPLVSVKLPGVSVPAR</sequence>
<dbReference type="EMBL" id="CH474032">
    <property type="protein sequence ID" value="EDL93940.1"/>
    <property type="molecule type" value="Genomic_DNA"/>
</dbReference>
<proteinExistence type="predicted"/>
<evidence type="ECO:0000313" key="1">
    <source>
        <dbReference type="EMBL" id="EDL93940.1"/>
    </source>
</evidence>
<protein>
    <submittedName>
        <fullName evidence="1">RCG24103</fullName>
    </submittedName>
</protein>
<gene>
    <name evidence="1" type="ORF">rCG_24103</name>
</gene>
<dbReference type="AlphaFoldDB" id="A6KAN2"/>